<reference evidence="3" key="1">
    <citation type="submission" date="2016-10" db="EMBL/GenBank/DDBJ databases">
        <authorList>
            <person name="de Groot N.N."/>
        </authorList>
    </citation>
    <scope>NUCLEOTIDE SEQUENCE [LARGE SCALE GENOMIC DNA]</scope>
    <source>
        <strain evidence="3">NE2</strain>
    </source>
</reference>
<organism evidence="3 4">
    <name type="scientific">Methylocapsa palsarum</name>
    <dbReference type="NCBI Taxonomy" id="1612308"/>
    <lineage>
        <taxon>Bacteria</taxon>
        <taxon>Pseudomonadati</taxon>
        <taxon>Pseudomonadota</taxon>
        <taxon>Alphaproteobacteria</taxon>
        <taxon>Hyphomicrobiales</taxon>
        <taxon>Beijerinckiaceae</taxon>
        <taxon>Methylocapsa</taxon>
    </lineage>
</organism>
<sequence length="464" mass="50206">MLDPASTSMFGRLAAALGDDWPGKARPEQLPPPGDWNIWLILSGRGWGKTRTGAEWVKSQIASGQARRVALVGATAADVRNVMIEGASGLLSICADWDRPTYEPSKRRVTFKNGAVVTAYSAEEADRLRGPQHDLAWCDELAAWTNLQAVWDQLQFGLRLGAKPRICVTTTPRPLKLLKSLIARPDVHVTKGKTSDNASNLAPTFLSAIVTRYEGTRLGRQELNGEILSDVQGALWSRDLVEETRIQKGSEPPMRRVVVAVDPATSVGENSDLTGVVVAGLGDDGNGYILEDLSGRYNPIQWATTAIAAYRRHRADRIVAESNQGGLMVESTLRAVDRTIPIRLVHASRGKITRAEPISALFEQHRAHIVGCLPELEDELCSFEPGSANSPDRLDAAVYALTDLQISWQSVVSFHVPCAGPTRAEIAAANLNIADFTSSPPGGWPMGSPQASAVGGQFGWKLPR</sequence>
<dbReference type="InterPro" id="IPR035421">
    <property type="entry name" value="Terminase_6C"/>
</dbReference>
<proteinExistence type="predicted"/>
<dbReference type="Gene3D" id="3.40.50.300">
    <property type="entry name" value="P-loop containing nucleotide triphosphate hydrolases"/>
    <property type="match status" value="1"/>
</dbReference>
<accession>A0A1I4CQB0</accession>
<protein>
    <submittedName>
        <fullName evidence="3">Large terminase phage packaging protein</fullName>
    </submittedName>
</protein>
<evidence type="ECO:0000256" key="1">
    <source>
        <dbReference type="ARBA" id="ARBA00022612"/>
    </source>
</evidence>
<gene>
    <name evidence="3" type="ORF">SAMN05444581_12719</name>
</gene>
<name>A0A1I4CQB0_9HYPH</name>
<dbReference type="OrthoDB" id="4519042at2"/>
<dbReference type="Pfam" id="PF17289">
    <property type="entry name" value="Terminase_6C"/>
    <property type="match status" value="1"/>
</dbReference>
<evidence type="ECO:0000313" key="4">
    <source>
        <dbReference type="Proteomes" id="UP000198755"/>
    </source>
</evidence>
<keyword evidence="4" id="KW-1185">Reference proteome</keyword>
<evidence type="ECO:0000259" key="2">
    <source>
        <dbReference type="Pfam" id="PF17289"/>
    </source>
</evidence>
<feature type="domain" description="Terminase large subunit gp17-like C-terminal" evidence="2">
    <location>
        <begin position="260"/>
        <end position="402"/>
    </location>
</feature>
<dbReference type="Gene3D" id="3.30.420.240">
    <property type="match status" value="1"/>
</dbReference>
<dbReference type="InterPro" id="IPR027417">
    <property type="entry name" value="P-loop_NTPase"/>
</dbReference>
<keyword evidence="1" id="KW-1188">Viral release from host cell</keyword>
<dbReference type="EMBL" id="FOSN01000027">
    <property type="protein sequence ID" value="SFK83484.1"/>
    <property type="molecule type" value="Genomic_DNA"/>
</dbReference>
<evidence type="ECO:0000313" key="3">
    <source>
        <dbReference type="EMBL" id="SFK83484.1"/>
    </source>
</evidence>
<dbReference type="AlphaFoldDB" id="A0A1I4CQB0"/>
<dbReference type="Proteomes" id="UP000198755">
    <property type="component" value="Unassembled WGS sequence"/>
</dbReference>
<dbReference type="Pfam" id="PF03237">
    <property type="entry name" value="Terminase_6N"/>
    <property type="match status" value="1"/>
</dbReference>
<dbReference type="RefSeq" id="WP_091686343.1">
    <property type="nucleotide sequence ID" value="NZ_FOSN01000027.1"/>
</dbReference>
<dbReference type="STRING" id="1612308.SAMN05444581_12719"/>